<dbReference type="AlphaFoldDB" id="A0A6A6B911"/>
<proteinExistence type="predicted"/>
<sequence>MAAREAACEVAREAAEDAARARGPGLTVVAAVRYTDGPGTLGERIGEALNAIREAGGHIVRLDFGSSTVQYYKVNTDSPVDITTGDWDDFKRIKPPASAAAADVSEDTE</sequence>
<evidence type="ECO:0000313" key="2">
    <source>
        <dbReference type="Proteomes" id="UP000799438"/>
    </source>
</evidence>
<protein>
    <submittedName>
        <fullName evidence="1">Uncharacterized protein</fullName>
    </submittedName>
</protein>
<dbReference type="Proteomes" id="UP000799438">
    <property type="component" value="Unassembled WGS sequence"/>
</dbReference>
<organism evidence="1 2">
    <name type="scientific">Aplosporella prunicola CBS 121167</name>
    <dbReference type="NCBI Taxonomy" id="1176127"/>
    <lineage>
        <taxon>Eukaryota</taxon>
        <taxon>Fungi</taxon>
        <taxon>Dikarya</taxon>
        <taxon>Ascomycota</taxon>
        <taxon>Pezizomycotina</taxon>
        <taxon>Dothideomycetes</taxon>
        <taxon>Dothideomycetes incertae sedis</taxon>
        <taxon>Botryosphaeriales</taxon>
        <taxon>Aplosporellaceae</taxon>
        <taxon>Aplosporella</taxon>
    </lineage>
</organism>
<evidence type="ECO:0000313" key="1">
    <source>
        <dbReference type="EMBL" id="KAF2139785.1"/>
    </source>
</evidence>
<dbReference type="EMBL" id="ML995491">
    <property type="protein sequence ID" value="KAF2139785.1"/>
    <property type="molecule type" value="Genomic_DNA"/>
</dbReference>
<gene>
    <name evidence="1" type="ORF">K452DRAFT_299779</name>
</gene>
<dbReference type="RefSeq" id="XP_033395498.1">
    <property type="nucleotide sequence ID" value="XM_033542262.1"/>
</dbReference>
<reference evidence="1" key="1">
    <citation type="journal article" date="2020" name="Stud. Mycol.">
        <title>101 Dothideomycetes genomes: a test case for predicting lifestyles and emergence of pathogens.</title>
        <authorList>
            <person name="Haridas S."/>
            <person name="Albert R."/>
            <person name="Binder M."/>
            <person name="Bloem J."/>
            <person name="Labutti K."/>
            <person name="Salamov A."/>
            <person name="Andreopoulos B."/>
            <person name="Baker S."/>
            <person name="Barry K."/>
            <person name="Bills G."/>
            <person name="Bluhm B."/>
            <person name="Cannon C."/>
            <person name="Castanera R."/>
            <person name="Culley D."/>
            <person name="Daum C."/>
            <person name="Ezra D."/>
            <person name="Gonzalez J."/>
            <person name="Henrissat B."/>
            <person name="Kuo A."/>
            <person name="Liang C."/>
            <person name="Lipzen A."/>
            <person name="Lutzoni F."/>
            <person name="Magnuson J."/>
            <person name="Mondo S."/>
            <person name="Nolan M."/>
            <person name="Ohm R."/>
            <person name="Pangilinan J."/>
            <person name="Park H.-J."/>
            <person name="Ramirez L."/>
            <person name="Alfaro M."/>
            <person name="Sun H."/>
            <person name="Tritt A."/>
            <person name="Yoshinaga Y."/>
            <person name="Zwiers L.-H."/>
            <person name="Turgeon B."/>
            <person name="Goodwin S."/>
            <person name="Spatafora J."/>
            <person name="Crous P."/>
            <person name="Grigoriev I."/>
        </authorList>
    </citation>
    <scope>NUCLEOTIDE SEQUENCE</scope>
    <source>
        <strain evidence="1">CBS 121167</strain>
    </source>
</reference>
<accession>A0A6A6B911</accession>
<keyword evidence="2" id="KW-1185">Reference proteome</keyword>
<dbReference type="GeneID" id="54299759"/>
<name>A0A6A6B911_9PEZI</name>